<name>A0A4C1T653_EUMVA</name>
<dbReference type="AlphaFoldDB" id="A0A4C1T653"/>
<feature type="compositionally biased region" description="Pro residues" evidence="1">
    <location>
        <begin position="1"/>
        <end position="10"/>
    </location>
</feature>
<accession>A0A4C1T653</accession>
<evidence type="ECO:0000313" key="2">
    <source>
        <dbReference type="EMBL" id="GBP09070.1"/>
    </source>
</evidence>
<sequence length="91" mass="9662">MVSSPPPARARPPAAGGGVPTTPGPRLARPALTSYQFSGTRLRTNAETLLTNVTPNGSRYVPVFRSSLMNLHVGNHKPKTKSCDVENCSFA</sequence>
<comment type="caution">
    <text evidence="2">The sequence shown here is derived from an EMBL/GenBank/DDBJ whole genome shotgun (WGS) entry which is preliminary data.</text>
</comment>
<evidence type="ECO:0000313" key="3">
    <source>
        <dbReference type="Proteomes" id="UP000299102"/>
    </source>
</evidence>
<gene>
    <name evidence="2" type="ORF">EVAR_78401_1</name>
</gene>
<protein>
    <submittedName>
        <fullName evidence="2">Uncharacterized protein</fullName>
    </submittedName>
</protein>
<proteinExistence type="predicted"/>
<dbReference type="EMBL" id="BGZK01000033">
    <property type="protein sequence ID" value="GBP09070.1"/>
    <property type="molecule type" value="Genomic_DNA"/>
</dbReference>
<dbReference type="Proteomes" id="UP000299102">
    <property type="component" value="Unassembled WGS sequence"/>
</dbReference>
<feature type="region of interest" description="Disordered" evidence="1">
    <location>
        <begin position="1"/>
        <end position="31"/>
    </location>
</feature>
<evidence type="ECO:0000256" key="1">
    <source>
        <dbReference type="SAM" id="MobiDB-lite"/>
    </source>
</evidence>
<organism evidence="2 3">
    <name type="scientific">Eumeta variegata</name>
    <name type="common">Bagworm moth</name>
    <name type="synonym">Eumeta japonica</name>
    <dbReference type="NCBI Taxonomy" id="151549"/>
    <lineage>
        <taxon>Eukaryota</taxon>
        <taxon>Metazoa</taxon>
        <taxon>Ecdysozoa</taxon>
        <taxon>Arthropoda</taxon>
        <taxon>Hexapoda</taxon>
        <taxon>Insecta</taxon>
        <taxon>Pterygota</taxon>
        <taxon>Neoptera</taxon>
        <taxon>Endopterygota</taxon>
        <taxon>Lepidoptera</taxon>
        <taxon>Glossata</taxon>
        <taxon>Ditrysia</taxon>
        <taxon>Tineoidea</taxon>
        <taxon>Psychidae</taxon>
        <taxon>Oiketicinae</taxon>
        <taxon>Eumeta</taxon>
    </lineage>
</organism>
<reference evidence="2 3" key="1">
    <citation type="journal article" date="2019" name="Commun. Biol.">
        <title>The bagworm genome reveals a unique fibroin gene that provides high tensile strength.</title>
        <authorList>
            <person name="Kono N."/>
            <person name="Nakamura H."/>
            <person name="Ohtoshi R."/>
            <person name="Tomita M."/>
            <person name="Numata K."/>
            <person name="Arakawa K."/>
        </authorList>
    </citation>
    <scope>NUCLEOTIDE SEQUENCE [LARGE SCALE GENOMIC DNA]</scope>
</reference>
<keyword evidence="3" id="KW-1185">Reference proteome</keyword>